<evidence type="ECO:0000313" key="3">
    <source>
        <dbReference type="EMBL" id="MDR7359908.1"/>
    </source>
</evidence>
<evidence type="ECO:0000256" key="1">
    <source>
        <dbReference type="ARBA" id="ARBA00022679"/>
    </source>
</evidence>
<proteinExistence type="predicted"/>
<dbReference type="Gene3D" id="3.40.50.2000">
    <property type="entry name" value="Glycogen Phosphorylase B"/>
    <property type="match status" value="2"/>
</dbReference>
<keyword evidence="1" id="KW-0808">Transferase</keyword>
<dbReference type="Pfam" id="PF00534">
    <property type="entry name" value="Glycos_transf_1"/>
    <property type="match status" value="1"/>
</dbReference>
<dbReference type="InterPro" id="IPR001296">
    <property type="entry name" value="Glyco_trans_1"/>
</dbReference>
<sequence>MSSILWLTEWLSMKVATDVLFVSQSLAREADSRRLLSRRKSWVIGAGSSNGVDARAVEVRVESVNRDEIRVSLDLNRDDFVVGFIGRIARDKGLETLVHAFSEELLDSRVRLLCIGAAEDENLTNMVRALGDKVRFVPWTNDVWGYLPALDVLCLPTLREGFPNVVLEAAAAGIPAITTRATGAIDSVVDDQTGFLIDVGDADALVEKINLLAGSQETAKRLGSAAKQRVLSEFQQERIWQGIAEILSGTTNTCSANRIIGLTTDGENK</sequence>
<dbReference type="EMBL" id="JAVDYI010000001">
    <property type="protein sequence ID" value="MDR7359908.1"/>
    <property type="molecule type" value="Genomic_DNA"/>
</dbReference>
<dbReference type="PANTHER" id="PTHR12526">
    <property type="entry name" value="GLYCOSYLTRANSFERASE"/>
    <property type="match status" value="1"/>
</dbReference>
<organism evidence="3 4">
    <name type="scientific">Paeniglutamicibacter sulfureus</name>
    <dbReference type="NCBI Taxonomy" id="43666"/>
    <lineage>
        <taxon>Bacteria</taxon>
        <taxon>Bacillati</taxon>
        <taxon>Actinomycetota</taxon>
        <taxon>Actinomycetes</taxon>
        <taxon>Micrococcales</taxon>
        <taxon>Micrococcaceae</taxon>
        <taxon>Paeniglutamicibacter</taxon>
    </lineage>
</organism>
<protein>
    <submittedName>
        <fullName evidence="3">Glycosyltransferase involved in cell wall biosynthesis</fullName>
    </submittedName>
</protein>
<gene>
    <name evidence="3" type="ORF">J2S64_003599</name>
</gene>
<reference evidence="3 4" key="1">
    <citation type="submission" date="2023-07" db="EMBL/GenBank/DDBJ databases">
        <title>Sequencing the genomes of 1000 actinobacteria strains.</title>
        <authorList>
            <person name="Klenk H.-P."/>
        </authorList>
    </citation>
    <scope>NUCLEOTIDE SEQUENCE [LARGE SCALE GENOMIC DNA]</scope>
    <source>
        <strain evidence="3 4">DSM 20167</strain>
    </source>
</reference>
<comment type="caution">
    <text evidence="3">The sequence shown here is derived from an EMBL/GenBank/DDBJ whole genome shotgun (WGS) entry which is preliminary data.</text>
</comment>
<name>A0ABU2BQ91_9MICC</name>
<dbReference type="PANTHER" id="PTHR12526:SF630">
    <property type="entry name" value="GLYCOSYLTRANSFERASE"/>
    <property type="match status" value="1"/>
</dbReference>
<accession>A0ABU2BQ91</accession>
<evidence type="ECO:0000313" key="4">
    <source>
        <dbReference type="Proteomes" id="UP001183817"/>
    </source>
</evidence>
<dbReference type="SUPFAM" id="SSF53756">
    <property type="entry name" value="UDP-Glycosyltransferase/glycogen phosphorylase"/>
    <property type="match status" value="1"/>
</dbReference>
<feature type="domain" description="Glycosyl transferase family 1" evidence="2">
    <location>
        <begin position="66"/>
        <end position="229"/>
    </location>
</feature>
<keyword evidence="4" id="KW-1185">Reference proteome</keyword>
<evidence type="ECO:0000259" key="2">
    <source>
        <dbReference type="Pfam" id="PF00534"/>
    </source>
</evidence>
<dbReference type="Proteomes" id="UP001183817">
    <property type="component" value="Unassembled WGS sequence"/>
</dbReference>